<dbReference type="Proteomes" id="UP001223646">
    <property type="component" value="Unassembled WGS sequence"/>
</dbReference>
<dbReference type="GO" id="GO:0046464">
    <property type="term" value="P:acylglycerol catabolic process"/>
    <property type="evidence" value="ECO:0007669"/>
    <property type="project" value="TreeGrafter"/>
</dbReference>
<dbReference type="AlphaFoldDB" id="A0AAW9SR28"/>
<dbReference type="PANTHER" id="PTHR43798">
    <property type="entry name" value="MONOACYLGLYCEROL LIPASE"/>
    <property type="match status" value="1"/>
</dbReference>
<dbReference type="Pfam" id="PF00561">
    <property type="entry name" value="Abhydrolase_1"/>
    <property type="match status" value="1"/>
</dbReference>
<dbReference type="EMBL" id="JASOOY020000010">
    <property type="protein sequence ID" value="MEO3716503.1"/>
    <property type="molecule type" value="Genomic_DNA"/>
</dbReference>
<dbReference type="PANTHER" id="PTHR43798:SF33">
    <property type="entry name" value="HYDROLASE, PUTATIVE (AFU_ORTHOLOGUE AFUA_2G14860)-RELATED"/>
    <property type="match status" value="1"/>
</dbReference>
<proteinExistence type="predicted"/>
<sequence length="257" mass="27667">MAIDYTAHAINHKGNGTVVLIGSLGTTQGMWEPQVAALSEKYQVITPDVRGHGESPIPEGEWDMSHLAADIIEVLDEEDVDRAHFVGLSLGGAIAQTIALEHADRVVSLTLSSTAPKFGTPEAWQEKAELVRDKGTVELADAVVRNWFTDECFDTTPELPARFRDMIADCPDDGYIGACGALSRFDTRERLAEITAPTLVIAGKQDTSTSLDVVTSLHDGIAGSTMVVISPAKHLLNQETPEYYNSALLAHIDGIAD</sequence>
<reference evidence="2" key="1">
    <citation type="submission" date="2023-05" db="EMBL/GenBank/DDBJ databases">
        <authorList>
            <person name="Du J."/>
        </authorList>
    </citation>
    <scope>NUCLEOTIDE SEQUENCE</scope>
    <source>
        <strain evidence="2">UMB1064</strain>
    </source>
</reference>
<dbReference type="RefSeq" id="WP_049181651.1">
    <property type="nucleotide sequence ID" value="NZ_CP068168.1"/>
</dbReference>
<feature type="domain" description="AB hydrolase-1" evidence="1">
    <location>
        <begin position="17"/>
        <end position="237"/>
    </location>
</feature>
<dbReference type="Gene3D" id="3.40.50.1820">
    <property type="entry name" value="alpha/beta hydrolase"/>
    <property type="match status" value="1"/>
</dbReference>
<dbReference type="GO" id="GO:0047372">
    <property type="term" value="F:monoacylglycerol lipase activity"/>
    <property type="evidence" value="ECO:0007669"/>
    <property type="project" value="TreeGrafter"/>
</dbReference>
<dbReference type="GO" id="GO:0016020">
    <property type="term" value="C:membrane"/>
    <property type="evidence" value="ECO:0007669"/>
    <property type="project" value="TreeGrafter"/>
</dbReference>
<comment type="caution">
    <text evidence="2">The sequence shown here is derived from an EMBL/GenBank/DDBJ whole genome shotgun (WGS) entry which is preliminary data.</text>
</comment>
<evidence type="ECO:0000313" key="3">
    <source>
        <dbReference type="Proteomes" id="UP001223646"/>
    </source>
</evidence>
<evidence type="ECO:0000313" key="2">
    <source>
        <dbReference type="EMBL" id="MEO3716503.1"/>
    </source>
</evidence>
<gene>
    <name evidence="2" type="ORF">QP460_002715</name>
</gene>
<dbReference type="PRINTS" id="PR00111">
    <property type="entry name" value="ABHYDROLASE"/>
</dbReference>
<protein>
    <submittedName>
        <fullName evidence="2">Alpha/beta fold hydrolase</fullName>
    </submittedName>
</protein>
<reference evidence="2" key="2">
    <citation type="submission" date="2024-05" db="EMBL/GenBank/DDBJ databases">
        <authorList>
            <person name="Wolfe A."/>
        </authorList>
    </citation>
    <scope>NUCLEOTIDE SEQUENCE</scope>
    <source>
        <strain evidence="2">UMB1064</strain>
    </source>
</reference>
<keyword evidence="2" id="KW-0378">Hydrolase</keyword>
<dbReference type="SUPFAM" id="SSF53474">
    <property type="entry name" value="alpha/beta-Hydrolases"/>
    <property type="match status" value="1"/>
</dbReference>
<name>A0AAW9SR28_CORAY</name>
<organism evidence="2 3">
    <name type="scientific">Corynebacterium amycolatum</name>
    <dbReference type="NCBI Taxonomy" id="43765"/>
    <lineage>
        <taxon>Bacteria</taxon>
        <taxon>Bacillati</taxon>
        <taxon>Actinomycetota</taxon>
        <taxon>Actinomycetes</taxon>
        <taxon>Mycobacteriales</taxon>
        <taxon>Corynebacteriaceae</taxon>
        <taxon>Corynebacterium</taxon>
    </lineage>
</organism>
<dbReference type="InterPro" id="IPR050266">
    <property type="entry name" value="AB_hydrolase_sf"/>
</dbReference>
<evidence type="ECO:0000259" key="1">
    <source>
        <dbReference type="Pfam" id="PF00561"/>
    </source>
</evidence>
<dbReference type="InterPro" id="IPR000073">
    <property type="entry name" value="AB_hydrolase_1"/>
</dbReference>
<dbReference type="InterPro" id="IPR029058">
    <property type="entry name" value="AB_hydrolase_fold"/>
</dbReference>
<accession>A0AAW9SR28</accession>